<dbReference type="PROSITE" id="PS51257">
    <property type="entry name" value="PROKAR_LIPOPROTEIN"/>
    <property type="match status" value="1"/>
</dbReference>
<proteinExistence type="predicted"/>
<sequence length="159" mass="15823">MFHVQRRASATVGALAAGVVLAACGAGTTAPEPPVGPTSATAPAMLSTPSASKPRVLPLEFDDGSAGTMAVAEGADGIVALRFEPALPLGASAVVQIDGAQADAGSLSFEVSRLDGAWVASRPLMPGAWTITVTVSDESDGFVSTVSANTIVTLSLEQS</sequence>
<evidence type="ECO:0000313" key="1">
    <source>
        <dbReference type="EMBL" id="CAB4953612.1"/>
    </source>
</evidence>
<protein>
    <submittedName>
        <fullName evidence="1">Unannotated protein</fullName>
    </submittedName>
</protein>
<dbReference type="AlphaFoldDB" id="A0A6J7KHG3"/>
<accession>A0A6J7KHG3</accession>
<name>A0A6J7KHG3_9ZZZZ</name>
<gene>
    <name evidence="1" type="ORF">UFOPK3773_01553</name>
</gene>
<dbReference type="EMBL" id="CAFBNF010000193">
    <property type="protein sequence ID" value="CAB4953612.1"/>
    <property type="molecule type" value="Genomic_DNA"/>
</dbReference>
<organism evidence="1">
    <name type="scientific">freshwater metagenome</name>
    <dbReference type="NCBI Taxonomy" id="449393"/>
    <lineage>
        <taxon>unclassified sequences</taxon>
        <taxon>metagenomes</taxon>
        <taxon>ecological metagenomes</taxon>
    </lineage>
</organism>
<reference evidence="1" key="1">
    <citation type="submission" date="2020-05" db="EMBL/GenBank/DDBJ databases">
        <authorList>
            <person name="Chiriac C."/>
            <person name="Salcher M."/>
            <person name="Ghai R."/>
            <person name="Kavagutti S V."/>
        </authorList>
    </citation>
    <scope>NUCLEOTIDE SEQUENCE</scope>
</reference>